<feature type="coiled-coil region" evidence="5">
    <location>
        <begin position="856"/>
        <end position="949"/>
    </location>
</feature>
<feature type="repeat" description="ANK" evidence="4">
    <location>
        <begin position="94"/>
        <end position="126"/>
    </location>
</feature>
<dbReference type="GO" id="GO:0005737">
    <property type="term" value="C:cytoplasm"/>
    <property type="evidence" value="ECO:0007669"/>
    <property type="project" value="TreeGrafter"/>
</dbReference>
<gene>
    <name evidence="7" type="ORF">LOD99_15838</name>
</gene>
<evidence type="ECO:0000256" key="2">
    <source>
        <dbReference type="ARBA" id="ARBA00022737"/>
    </source>
</evidence>
<reference evidence="7 8" key="1">
    <citation type="journal article" date="2023" name="BMC Biol.">
        <title>The compact genome of the sponge Oopsacas minuta (Hexactinellida) is lacking key metazoan core genes.</title>
        <authorList>
            <person name="Santini S."/>
            <person name="Schenkelaars Q."/>
            <person name="Jourda C."/>
            <person name="Duchesne M."/>
            <person name="Belahbib H."/>
            <person name="Rocher C."/>
            <person name="Selva M."/>
            <person name="Riesgo A."/>
            <person name="Vervoort M."/>
            <person name="Leys S.P."/>
            <person name="Kodjabachian L."/>
            <person name="Le Bivic A."/>
            <person name="Borchiellini C."/>
            <person name="Claverie J.M."/>
            <person name="Renard E."/>
        </authorList>
    </citation>
    <scope>NUCLEOTIDE SEQUENCE [LARGE SCALE GENOMIC DNA]</scope>
    <source>
        <strain evidence="7">SPO-2</strain>
    </source>
</reference>
<keyword evidence="1" id="KW-0217">Developmental protein</keyword>
<dbReference type="PANTHER" id="PTHR24179">
    <property type="entry name" value="PROTEIN PHOSPHATASE 1 REGULATORY SUBUNIT 12"/>
    <property type="match status" value="1"/>
</dbReference>
<keyword evidence="2" id="KW-0677">Repeat</keyword>
<dbReference type="Pfam" id="PF12796">
    <property type="entry name" value="Ank_2"/>
    <property type="match status" value="2"/>
</dbReference>
<feature type="compositionally biased region" description="Basic and acidic residues" evidence="6">
    <location>
        <begin position="707"/>
        <end position="723"/>
    </location>
</feature>
<comment type="caution">
    <text evidence="7">The sequence shown here is derived from an EMBL/GenBank/DDBJ whole genome shotgun (WGS) entry which is preliminary data.</text>
</comment>
<feature type="repeat" description="ANK" evidence="4">
    <location>
        <begin position="266"/>
        <end position="298"/>
    </location>
</feature>
<dbReference type="SMART" id="SM00248">
    <property type="entry name" value="ANK"/>
    <property type="match status" value="4"/>
</dbReference>
<feature type="compositionally biased region" description="Low complexity" evidence="6">
    <location>
        <begin position="467"/>
        <end position="478"/>
    </location>
</feature>
<evidence type="ECO:0000256" key="5">
    <source>
        <dbReference type="SAM" id="Coils"/>
    </source>
</evidence>
<dbReference type="PROSITE" id="PS50297">
    <property type="entry name" value="ANK_REP_REGION"/>
    <property type="match status" value="4"/>
</dbReference>
<dbReference type="InterPro" id="IPR002110">
    <property type="entry name" value="Ankyrin_rpt"/>
</dbReference>
<protein>
    <submittedName>
        <fullName evidence="7">Protein phosphatase 1 regulatory subunit 12A</fullName>
    </submittedName>
</protein>
<proteinExistence type="inferred from homology"/>
<feature type="compositionally biased region" description="Basic and acidic residues" evidence="6">
    <location>
        <begin position="619"/>
        <end position="643"/>
    </location>
</feature>
<name>A0AAV7KAQ0_9METZ</name>
<feature type="compositionally biased region" description="Polar residues" evidence="6">
    <location>
        <begin position="645"/>
        <end position="662"/>
    </location>
</feature>
<dbReference type="PANTHER" id="PTHR24179:SF21">
    <property type="entry name" value="MYOSIN BINDING SUBUNIT, ISOFORM O"/>
    <property type="match status" value="1"/>
</dbReference>
<sequence length="962" mass="107720">MDRTVQDLFLHSPDIDLSLVSAERHADACKKRCEQLKHWQTSELFLTPMRPQTTDAKIRFNAFECFVDAVKKHDVDYVWSFIRSGQDINGPIVDGLTAIHQAVLCSDLEMIKLLVESHANVNVKDVYGWTPLHASVYTQDPNIVQFLIDKGADPLCVNIDLEFPVDICEQLWSDEDVSSSARFKLKEIKKILLAAIGDNDVDFVRDREQREMLQDAQELLDNPDLAIPICSDNSTPLHVAASKGYLEVLKLLVQHRGLDINSKDSDGWTPLHAALFFEQDKAAEMLVMSGASLLLTTNMNETLEDVCSDEMLDMFASLKTQQPNYGSGLGSIGKRRPSFPLRALRAGSIDQKDKDNERHIMELRSSEDLSPDDSPELPRKTLEVQTPSGYKGHSHTSKLPTPIPDTSFSNSDPHLLKTADRLDPSEKYSHYGPKSLDGAGGRRTSHPVLPVKEKAPAFAIRELGSSKLSPKSLSSPLSVPTRRVRSDIDPRYPKPAADVTNDKSVLTTPKSYSTAKHLTKAPSTPQTESSVFTDLPGLSRSTSSEITRRTCSRKSLDGRRKTQPVDQDSLTKAIEDLNSDKAMEESHRHVGENGHEESADVISPNKQSQANQDTPNSKTESRFRISKTPSKDTFEFSVTDRKQSHTGNSRIYSDLSRTSSQNREQRPWPVSNRVSAIIGNFEKSDRPAPSLPAVGSSSSSSVSVDSFLKEDSVDKPELREKEVGTQLLEDNTSSPAVLRRDRTSSSSTSRKVAKQIRRSTGISQDDVIELIARESLQENEDSYNHNSHSNQSAIPHSLTNAHAPVTISTYQTKLDSKEKPDNEHTTNTNTNTNTNSKSNSKEDKSAGDIPFLKKLYEQDQILIKRLQEEATQLKIEREMALSDRHKMEKSVSQLNRKLADTTRAYEQEKKERTRLDFKLKQLETSEQRNHVLEAEKQRTEDENKKLIEVIKSLTGSIGVRHK</sequence>
<feature type="region of interest" description="Disordered" evidence="6">
    <location>
        <begin position="810"/>
        <end position="845"/>
    </location>
</feature>
<comment type="similarity">
    <text evidence="3">Belongs to the NRARP family.</text>
</comment>
<dbReference type="GO" id="GO:0004857">
    <property type="term" value="F:enzyme inhibitor activity"/>
    <property type="evidence" value="ECO:0007669"/>
    <property type="project" value="TreeGrafter"/>
</dbReference>
<evidence type="ECO:0000256" key="6">
    <source>
        <dbReference type="SAM" id="MobiDB-lite"/>
    </source>
</evidence>
<evidence type="ECO:0000256" key="4">
    <source>
        <dbReference type="PROSITE-ProRule" id="PRU00023"/>
    </source>
</evidence>
<feature type="compositionally biased region" description="Polar residues" evidence="6">
    <location>
        <begin position="502"/>
        <end position="532"/>
    </location>
</feature>
<evidence type="ECO:0000256" key="1">
    <source>
        <dbReference type="ARBA" id="ARBA00022473"/>
    </source>
</evidence>
<feature type="compositionally biased region" description="Low complexity" evidence="6">
    <location>
        <begin position="825"/>
        <end position="838"/>
    </location>
</feature>
<evidence type="ECO:0000313" key="7">
    <source>
        <dbReference type="EMBL" id="KAI6658126.1"/>
    </source>
</evidence>
<dbReference type="InterPro" id="IPR036770">
    <property type="entry name" value="Ankyrin_rpt-contain_sf"/>
</dbReference>
<feature type="repeat" description="ANK" evidence="4">
    <location>
        <begin position="127"/>
        <end position="153"/>
    </location>
</feature>
<feature type="repeat" description="ANK" evidence="4">
    <location>
        <begin position="232"/>
        <end position="265"/>
    </location>
</feature>
<feature type="compositionally biased region" description="Basic and acidic residues" evidence="6">
    <location>
        <begin position="414"/>
        <end position="429"/>
    </location>
</feature>
<feature type="compositionally biased region" description="Basic and acidic residues" evidence="6">
    <location>
        <begin position="814"/>
        <end position="824"/>
    </location>
</feature>
<dbReference type="Gene3D" id="1.25.40.20">
    <property type="entry name" value="Ankyrin repeat-containing domain"/>
    <property type="match status" value="2"/>
</dbReference>
<organism evidence="7 8">
    <name type="scientific">Oopsacas minuta</name>
    <dbReference type="NCBI Taxonomy" id="111878"/>
    <lineage>
        <taxon>Eukaryota</taxon>
        <taxon>Metazoa</taxon>
        <taxon>Porifera</taxon>
        <taxon>Hexactinellida</taxon>
        <taxon>Hexasterophora</taxon>
        <taxon>Lyssacinosida</taxon>
        <taxon>Leucopsacidae</taxon>
        <taxon>Oopsacas</taxon>
    </lineage>
</organism>
<keyword evidence="8" id="KW-1185">Reference proteome</keyword>
<keyword evidence="5" id="KW-0175">Coiled coil</keyword>
<evidence type="ECO:0000313" key="8">
    <source>
        <dbReference type="Proteomes" id="UP001165289"/>
    </source>
</evidence>
<feature type="compositionally biased region" description="Basic and acidic residues" evidence="6">
    <location>
        <begin position="573"/>
        <end position="598"/>
    </location>
</feature>
<keyword evidence="4" id="KW-0040">ANK repeat</keyword>
<dbReference type="PROSITE" id="PS50088">
    <property type="entry name" value="ANK_REPEAT"/>
    <property type="match status" value="4"/>
</dbReference>
<feature type="compositionally biased region" description="Polar residues" evidence="6">
    <location>
        <begin position="604"/>
        <end position="618"/>
    </location>
</feature>
<dbReference type="Proteomes" id="UP001165289">
    <property type="component" value="Unassembled WGS sequence"/>
</dbReference>
<dbReference type="EMBL" id="JAKMXF010000110">
    <property type="protein sequence ID" value="KAI6658126.1"/>
    <property type="molecule type" value="Genomic_DNA"/>
</dbReference>
<feature type="region of interest" description="Disordered" evidence="6">
    <location>
        <begin position="362"/>
        <end position="450"/>
    </location>
</feature>
<feature type="region of interest" description="Disordered" evidence="6">
    <location>
        <begin position="467"/>
        <end position="760"/>
    </location>
</feature>
<evidence type="ECO:0000256" key="3">
    <source>
        <dbReference type="ARBA" id="ARBA00038386"/>
    </source>
</evidence>
<accession>A0AAV7KAQ0</accession>
<dbReference type="GO" id="GO:0019208">
    <property type="term" value="F:phosphatase regulator activity"/>
    <property type="evidence" value="ECO:0007669"/>
    <property type="project" value="TreeGrafter"/>
</dbReference>
<dbReference type="InterPro" id="IPR051226">
    <property type="entry name" value="PP1_Regulatory_Subunit"/>
</dbReference>
<feature type="compositionally biased region" description="Low complexity" evidence="6">
    <location>
        <begin position="696"/>
        <end position="706"/>
    </location>
</feature>
<dbReference type="SUPFAM" id="SSF48403">
    <property type="entry name" value="Ankyrin repeat"/>
    <property type="match status" value="1"/>
</dbReference>
<dbReference type="AlphaFoldDB" id="A0AAV7KAQ0"/>